<sequence length="31" mass="3796">MKNRDSNENIYRNMEKPYALLQVHIFFSVHT</sequence>
<evidence type="ECO:0000313" key="1">
    <source>
        <dbReference type="EMBL" id="DAE22334.1"/>
    </source>
</evidence>
<dbReference type="EMBL" id="BK015731">
    <property type="protein sequence ID" value="DAE22334.1"/>
    <property type="molecule type" value="Genomic_DNA"/>
</dbReference>
<reference evidence="1" key="1">
    <citation type="journal article" date="2021" name="Proc. Natl. Acad. Sci. U.S.A.">
        <title>A Catalog of Tens of Thousands of Viruses from Human Metagenomes Reveals Hidden Associations with Chronic Diseases.</title>
        <authorList>
            <person name="Tisza M.J."/>
            <person name="Buck C.B."/>
        </authorList>
    </citation>
    <scope>NUCLEOTIDE SEQUENCE</scope>
    <source>
        <strain evidence="1">CtETl1</strain>
    </source>
</reference>
<name>A0A8S5QT16_9CAUD</name>
<proteinExistence type="predicted"/>
<organism evidence="1">
    <name type="scientific">Siphoviridae sp. ctETl1</name>
    <dbReference type="NCBI Taxonomy" id="2826207"/>
    <lineage>
        <taxon>Viruses</taxon>
        <taxon>Duplodnaviria</taxon>
        <taxon>Heunggongvirae</taxon>
        <taxon>Uroviricota</taxon>
        <taxon>Caudoviricetes</taxon>
    </lineage>
</organism>
<protein>
    <submittedName>
        <fullName evidence="1">NADH-quinone oxidoreductase chain 15</fullName>
    </submittedName>
</protein>
<accession>A0A8S5QT16</accession>